<name>A0A2A4CL97_9RHOB</name>
<evidence type="ECO:0000256" key="3">
    <source>
        <dbReference type="ARBA" id="ARBA00009284"/>
    </source>
</evidence>
<evidence type="ECO:0000256" key="4">
    <source>
        <dbReference type="ARBA" id="ARBA00022764"/>
    </source>
</evidence>
<dbReference type="InterPro" id="IPR014438">
    <property type="entry name" value="Glucan_biosyn_MdoG/MdoD"/>
</dbReference>
<dbReference type="AlphaFoldDB" id="A0A2A4CL97"/>
<feature type="domain" description="Glucan biosynthesis periplasmic MdoG C-terminal" evidence="6">
    <location>
        <begin position="62"/>
        <end position="545"/>
    </location>
</feature>
<dbReference type="RefSeq" id="WP_096434028.1">
    <property type="nucleotide sequence ID" value="NZ_NTJD01000008.1"/>
</dbReference>
<dbReference type="Proteomes" id="UP000243507">
    <property type="component" value="Unassembled WGS sequence"/>
</dbReference>
<dbReference type="SUPFAM" id="SSF74650">
    <property type="entry name" value="Galactose mutarotase-like"/>
    <property type="match status" value="1"/>
</dbReference>
<dbReference type="UniPathway" id="UPA00637"/>
<evidence type="ECO:0000256" key="1">
    <source>
        <dbReference type="ARBA" id="ARBA00004418"/>
    </source>
</evidence>
<comment type="similarity">
    <text evidence="3">Belongs to the OpgD/OpgG family.</text>
</comment>
<dbReference type="InterPro" id="IPR011013">
    <property type="entry name" value="Gal_mutarotase_sf_dom"/>
</dbReference>
<dbReference type="InterPro" id="IPR014718">
    <property type="entry name" value="GH-type_carb-bd"/>
</dbReference>
<keyword evidence="8" id="KW-1185">Reference proteome</keyword>
<dbReference type="GO" id="GO:0051274">
    <property type="term" value="P:beta-glucan biosynthetic process"/>
    <property type="evidence" value="ECO:0007669"/>
    <property type="project" value="TreeGrafter"/>
</dbReference>
<dbReference type="InterPro" id="IPR014756">
    <property type="entry name" value="Ig_E-set"/>
</dbReference>
<gene>
    <name evidence="7" type="ORF">CLN94_11165</name>
</gene>
<dbReference type="Gene3D" id="2.70.98.10">
    <property type="match status" value="1"/>
</dbReference>
<dbReference type="PANTHER" id="PTHR30504">
    <property type="entry name" value="GLUCANS BIOSYNTHESIS PROTEIN"/>
    <property type="match status" value="1"/>
</dbReference>
<feature type="chain" id="PRO_5012042668" evidence="5">
    <location>
        <begin position="37"/>
        <end position="548"/>
    </location>
</feature>
<keyword evidence="5" id="KW-0732">Signal</keyword>
<sequence length="548" mass="60754">MSHAHRPAPASPTRRTLLSSACGLAALCVLPGGLRAQETAPETAAEATEMPVAAPQQSGLPFSFDLLTEEMRLAAQSAPAARGSLPEGFLSGLTYDDYRLIRFDPVRARFAEIEASRFQLHAFHLGWLFKEPIHMFEVSGTEARPMDFSTSDFIYEREAAAHAPQGETLPGVAGFRLHNPLNRPDVFDELIAFQGASYFRALGRGSLYGLSARGLAVNTGLSVAEEFPRFTKFWITRPEPGNSTMTVFAAMESDSLTGAYRFAITPGLNTEIEVTARLFFRADIEQLGIAPLTSMFLYGDRNRDRFDDFRPRVHDSDGLAITRAGGDRVWRSLNNPLRLASSYFAEATPQSFGLYQRERDFEQYQDATSHYERRPSVRVEPIGDWGHGAVRLVEIPSDLEVNDNIVAFWVPEAKARAGESREFSYRLIWGDLTPEEDGELAYVKAARAGEGGVSGVENKDGTRKFVVDFAGGPLAHLPPEAADKIKPVVSVINGELRTEVLFKVPSENLWRLVVDIHAEKDATVELSAHLAGWSRKLTEIWAYQWIKS</sequence>
<dbReference type="PIRSF" id="PIRSF006281">
    <property type="entry name" value="MdoG"/>
    <property type="match status" value="1"/>
</dbReference>
<organism evidence="7 8">
    <name type="scientific">Pseudothioclava arenosa</name>
    <dbReference type="NCBI Taxonomy" id="1795308"/>
    <lineage>
        <taxon>Bacteria</taxon>
        <taxon>Pseudomonadati</taxon>
        <taxon>Pseudomonadota</taxon>
        <taxon>Alphaproteobacteria</taxon>
        <taxon>Rhodobacterales</taxon>
        <taxon>Paracoccaceae</taxon>
        <taxon>Pseudothioclava</taxon>
    </lineage>
</organism>
<evidence type="ECO:0000256" key="5">
    <source>
        <dbReference type="SAM" id="SignalP"/>
    </source>
</evidence>
<dbReference type="EMBL" id="NTJD01000008">
    <property type="protein sequence ID" value="PCD76041.1"/>
    <property type="molecule type" value="Genomic_DNA"/>
</dbReference>
<evidence type="ECO:0000256" key="2">
    <source>
        <dbReference type="ARBA" id="ARBA00005001"/>
    </source>
</evidence>
<dbReference type="GO" id="GO:0030288">
    <property type="term" value="C:outer membrane-bounded periplasmic space"/>
    <property type="evidence" value="ECO:0007669"/>
    <property type="project" value="TreeGrafter"/>
</dbReference>
<dbReference type="SUPFAM" id="SSF81296">
    <property type="entry name" value="E set domains"/>
    <property type="match status" value="1"/>
</dbReference>
<dbReference type="PANTHER" id="PTHR30504:SF2">
    <property type="entry name" value="GLUCANS BIOSYNTHESIS PROTEIN G"/>
    <property type="match status" value="1"/>
</dbReference>
<evidence type="ECO:0000313" key="7">
    <source>
        <dbReference type="EMBL" id="PCD76041.1"/>
    </source>
</evidence>
<evidence type="ECO:0000259" key="6">
    <source>
        <dbReference type="Pfam" id="PF04349"/>
    </source>
</evidence>
<keyword evidence="4" id="KW-0574">Periplasm</keyword>
<feature type="signal peptide" evidence="5">
    <location>
        <begin position="1"/>
        <end position="36"/>
    </location>
</feature>
<dbReference type="PROSITE" id="PS51318">
    <property type="entry name" value="TAT"/>
    <property type="match status" value="1"/>
</dbReference>
<accession>A0A2A4CL97</accession>
<dbReference type="GO" id="GO:0003824">
    <property type="term" value="F:catalytic activity"/>
    <property type="evidence" value="ECO:0007669"/>
    <property type="project" value="InterPro"/>
</dbReference>
<dbReference type="InterPro" id="IPR007444">
    <property type="entry name" value="Glucan_biosyn_MdoG_C"/>
</dbReference>
<dbReference type="InterPro" id="IPR006311">
    <property type="entry name" value="TAT_signal"/>
</dbReference>
<proteinExistence type="inferred from homology"/>
<dbReference type="InterPro" id="IPR013783">
    <property type="entry name" value="Ig-like_fold"/>
</dbReference>
<dbReference type="GO" id="GO:0030246">
    <property type="term" value="F:carbohydrate binding"/>
    <property type="evidence" value="ECO:0007669"/>
    <property type="project" value="InterPro"/>
</dbReference>
<evidence type="ECO:0000313" key="8">
    <source>
        <dbReference type="Proteomes" id="UP000243507"/>
    </source>
</evidence>
<dbReference type="OrthoDB" id="9777817at2"/>
<comment type="pathway">
    <text evidence="2">Glycan metabolism; osmoregulated periplasmic glucan (OPG) biosynthesis.</text>
</comment>
<reference evidence="7 8" key="1">
    <citation type="submission" date="2017-09" db="EMBL/GenBank/DDBJ databases">
        <title>A multilocus sequence analysis scheme for characterization of bacteria in the genus Thioclava.</title>
        <authorList>
            <person name="Liu Y."/>
            <person name="Shao Z."/>
        </authorList>
    </citation>
    <scope>NUCLEOTIDE SEQUENCE [LARGE SCALE GENOMIC DNA]</scope>
    <source>
        <strain evidence="7 8">CAU 1312</strain>
    </source>
</reference>
<comment type="subcellular location">
    <subcellularLocation>
        <location evidence="1">Periplasm</location>
    </subcellularLocation>
</comment>
<dbReference type="Pfam" id="PF04349">
    <property type="entry name" value="MdoG"/>
    <property type="match status" value="1"/>
</dbReference>
<comment type="caution">
    <text evidence="7">The sequence shown here is derived from an EMBL/GenBank/DDBJ whole genome shotgun (WGS) entry which is preliminary data.</text>
</comment>
<dbReference type="Gene3D" id="2.60.40.10">
    <property type="entry name" value="Immunoglobulins"/>
    <property type="match status" value="1"/>
</dbReference>
<protein>
    <submittedName>
        <fullName evidence="7">Glucan biosynthesis protein D</fullName>
    </submittedName>
</protein>